<accession>A0A1I2IG32</accession>
<sequence>MIVRLSLPRAARMLCAAWLIVASVTAAATEVDAATQARLGLALAELHAAQAPLELSATAEVLDPSTLAKAADDIAALQATADASRAEAQRVQALYAADGNMSRKAVEAARAQAAVDQSKLQQARTQLRMDWGSAIAGMDAGTLHARTEALLDGRMAWLKAEPLAAPAAGFQPAGALLHPGDTVARVLGPLPRSSAGLAGGWLLEAPGAGLTPGMLLTARLQGSGAGASGVLLPRGAVVRWNGVAWAYVATDATHFERRAVTALAMTAAGWIVGAPFTAGEKVVTRGAGALIALDAAPAEPGKPGDDD</sequence>
<gene>
    <name evidence="3" type="ORF">SAMN02799615_03406</name>
</gene>
<keyword evidence="1" id="KW-0175">Coiled coil</keyword>
<feature type="coiled-coil region" evidence="1">
    <location>
        <begin position="67"/>
        <end position="126"/>
    </location>
</feature>
<evidence type="ECO:0000313" key="4">
    <source>
        <dbReference type="Proteomes" id="UP000199477"/>
    </source>
</evidence>
<dbReference type="Gene3D" id="2.40.420.20">
    <property type="match status" value="1"/>
</dbReference>
<feature type="signal peptide" evidence="2">
    <location>
        <begin position="1"/>
        <end position="28"/>
    </location>
</feature>
<evidence type="ECO:0000256" key="1">
    <source>
        <dbReference type="SAM" id="Coils"/>
    </source>
</evidence>
<protein>
    <recommendedName>
        <fullName evidence="5">Multidrug efflux pump subunit AcrA (Membrane-fusion protein)</fullName>
    </recommendedName>
</protein>
<dbReference type="Proteomes" id="UP000199477">
    <property type="component" value="Unassembled WGS sequence"/>
</dbReference>
<organism evidence="3 4">
    <name type="scientific">Dyella marensis</name>
    <dbReference type="NCBI Taxonomy" id="500610"/>
    <lineage>
        <taxon>Bacteria</taxon>
        <taxon>Pseudomonadati</taxon>
        <taxon>Pseudomonadota</taxon>
        <taxon>Gammaproteobacteria</taxon>
        <taxon>Lysobacterales</taxon>
        <taxon>Rhodanobacteraceae</taxon>
        <taxon>Dyella</taxon>
    </lineage>
</organism>
<dbReference type="STRING" id="500610.SAMN02799615_03406"/>
<proteinExistence type="predicted"/>
<feature type="chain" id="PRO_5011704470" description="Multidrug efflux pump subunit AcrA (Membrane-fusion protein)" evidence="2">
    <location>
        <begin position="29"/>
        <end position="307"/>
    </location>
</feature>
<reference evidence="4" key="1">
    <citation type="submission" date="2016-10" db="EMBL/GenBank/DDBJ databases">
        <authorList>
            <person name="Varghese N."/>
            <person name="Submissions S."/>
        </authorList>
    </citation>
    <scope>NUCLEOTIDE SEQUENCE [LARGE SCALE GENOMIC DNA]</scope>
    <source>
        <strain evidence="4">UNC178MFTsu3.1</strain>
    </source>
</reference>
<keyword evidence="4" id="KW-1185">Reference proteome</keyword>
<dbReference type="EMBL" id="FONH01000016">
    <property type="protein sequence ID" value="SFF40027.1"/>
    <property type="molecule type" value="Genomic_DNA"/>
</dbReference>
<evidence type="ECO:0000256" key="2">
    <source>
        <dbReference type="SAM" id="SignalP"/>
    </source>
</evidence>
<evidence type="ECO:0000313" key="3">
    <source>
        <dbReference type="EMBL" id="SFF40027.1"/>
    </source>
</evidence>
<dbReference type="AlphaFoldDB" id="A0A1I2IG32"/>
<keyword evidence="2" id="KW-0732">Signal</keyword>
<evidence type="ECO:0008006" key="5">
    <source>
        <dbReference type="Google" id="ProtNLM"/>
    </source>
</evidence>
<name>A0A1I2IG32_9GAMM</name>
<dbReference type="RefSeq" id="WP_026635677.1">
    <property type="nucleotide sequence ID" value="NZ_FONH01000016.1"/>
</dbReference>